<sequence>MKRLLFIVLAMIATITSFAQQKDVTSFLGIPVDGTKTEMKQKLIAKGFVPKKIGDFERLEGEFNGHDVNVYIATNNNKVYRIMLVDKNYVDEAQIKIRFNRLVEQFENNKQYISLDKYTLSDDENISYEMTVNKKNYDAVFYQVPNMEKADTLALQEKIRNELLSKYTEAELKNPSEEITKEILNATTKIFKEMIFMKPVWFRIGENYGEYSIAMYYDNEYNHANGEDL</sequence>
<gene>
    <name evidence="1" type="ORF">F7D96_04370</name>
</gene>
<proteinExistence type="predicted"/>
<reference evidence="1" key="1">
    <citation type="submission" date="2019-09" db="EMBL/GenBank/DDBJ databases">
        <title>Distinct polysaccharide growth profiles of human intestinal Prevotella copri isolates.</title>
        <authorList>
            <person name="Fehlner-Peach H."/>
            <person name="Magnabosco C."/>
            <person name="Raghavan V."/>
            <person name="Scher J.U."/>
            <person name="Tett A."/>
            <person name="Cox L.M."/>
            <person name="Gottsegen C."/>
            <person name="Watters A."/>
            <person name="Wiltshire- Gordon J.D."/>
            <person name="Segata N."/>
            <person name="Bonneau R."/>
            <person name="Littman D.R."/>
        </authorList>
    </citation>
    <scope>NUCLEOTIDE SEQUENCE</scope>
    <source>
        <strain evidence="1">IAQ1183</strain>
    </source>
</reference>
<dbReference type="RefSeq" id="WP_153083327.1">
    <property type="nucleotide sequence ID" value="NZ_VZCS01000113.1"/>
</dbReference>
<name>A0A646FK51_9BACT</name>
<accession>A0A646FK51</accession>
<evidence type="ECO:0000313" key="1">
    <source>
        <dbReference type="EMBL" id="MQM95523.1"/>
    </source>
</evidence>
<dbReference type="EMBL" id="VZCX01000036">
    <property type="protein sequence ID" value="MQM95523.1"/>
    <property type="molecule type" value="Genomic_DNA"/>
</dbReference>
<dbReference type="AlphaFoldDB" id="A0A646FK51"/>
<comment type="caution">
    <text evidence="1">The sequence shown here is derived from an EMBL/GenBank/DDBJ whole genome shotgun (WGS) entry which is preliminary data.</text>
</comment>
<dbReference type="Proteomes" id="UP001193463">
    <property type="component" value="Unassembled WGS sequence"/>
</dbReference>
<organism evidence="1">
    <name type="scientific">Segatella copri</name>
    <dbReference type="NCBI Taxonomy" id="165179"/>
    <lineage>
        <taxon>Bacteria</taxon>
        <taxon>Pseudomonadati</taxon>
        <taxon>Bacteroidota</taxon>
        <taxon>Bacteroidia</taxon>
        <taxon>Bacteroidales</taxon>
        <taxon>Prevotellaceae</taxon>
        <taxon>Segatella</taxon>
    </lineage>
</organism>
<protein>
    <submittedName>
        <fullName evidence="1">Uncharacterized protein</fullName>
    </submittedName>
</protein>